<accession>A0AA48WF20</accession>
<dbReference type="RefSeq" id="WP_206090453.1">
    <property type="nucleotide sequence ID" value="NZ_CP065053.1"/>
</dbReference>
<dbReference type="EMBL" id="CP065053">
    <property type="protein sequence ID" value="QPI50781.1"/>
    <property type="molecule type" value="Genomic_DNA"/>
</dbReference>
<sequence>MIAVQIVEIRWTKATRGAPRATERALLPRAFALLQTGSAYCCQHYLMREDDGFAAVLTKEKRAEHAPRKERSLLLREHDDGLLVLGLRWDAAEGQPRRSGSNIAIRLAPGHSARLVLNGRHTSSHGQEYSEVIYNVAYGDTIARERFLGCEPDQQFSLAAHLF</sequence>
<evidence type="ECO:0000313" key="2">
    <source>
        <dbReference type="Proteomes" id="UP000662888"/>
    </source>
</evidence>
<keyword evidence="2" id="KW-1185">Reference proteome</keyword>
<proteinExistence type="predicted"/>
<organism evidence="1 2">
    <name type="scientific">Massilia antarctica</name>
    <dbReference type="NCBI Taxonomy" id="2765360"/>
    <lineage>
        <taxon>Bacteria</taxon>
        <taxon>Pseudomonadati</taxon>
        <taxon>Pseudomonadota</taxon>
        <taxon>Betaproteobacteria</taxon>
        <taxon>Burkholderiales</taxon>
        <taxon>Oxalobacteraceae</taxon>
        <taxon>Telluria group</taxon>
        <taxon>Massilia</taxon>
    </lineage>
</organism>
<name>A0AA48WF20_9BURK</name>
<reference evidence="1 2" key="1">
    <citation type="submission" date="2020-11" db="EMBL/GenBank/DDBJ databases">
        <authorList>
            <person name="Sun Q."/>
        </authorList>
    </citation>
    <scope>NUCLEOTIDE SEQUENCE [LARGE SCALE GENOMIC DNA]</scope>
    <source>
        <strain evidence="1 2">P8398</strain>
    </source>
</reference>
<evidence type="ECO:0000313" key="1">
    <source>
        <dbReference type="EMBL" id="QPI50781.1"/>
    </source>
</evidence>
<gene>
    <name evidence="1" type="ORF">IV454_04170</name>
</gene>
<dbReference type="Proteomes" id="UP000662888">
    <property type="component" value="Chromosome"/>
</dbReference>
<protein>
    <submittedName>
        <fullName evidence="1">Uncharacterized protein</fullName>
    </submittedName>
</protein>